<evidence type="ECO:0000256" key="3">
    <source>
        <dbReference type="ARBA" id="ARBA00008258"/>
    </source>
</evidence>
<dbReference type="HAMAP" id="MF_00098">
    <property type="entry name" value="Met_tRNA_synth_type1"/>
    <property type="match status" value="1"/>
</dbReference>
<evidence type="ECO:0000313" key="19">
    <source>
        <dbReference type="Proteomes" id="UP000052008"/>
    </source>
</evidence>
<dbReference type="Gene3D" id="1.10.730.10">
    <property type="entry name" value="Isoleucyl-tRNA Synthetase, Domain 1"/>
    <property type="match status" value="1"/>
</dbReference>
<dbReference type="SUPFAM" id="SSF50249">
    <property type="entry name" value="Nucleic acid-binding proteins"/>
    <property type="match status" value="1"/>
</dbReference>
<dbReference type="InterPro" id="IPR004495">
    <property type="entry name" value="Met-tRNA-synth_bsu_C"/>
</dbReference>
<feature type="domain" description="TRNA-binding" evidence="17">
    <location>
        <begin position="577"/>
        <end position="677"/>
    </location>
</feature>
<dbReference type="Pfam" id="PF01588">
    <property type="entry name" value="tRNA_bind"/>
    <property type="match status" value="1"/>
</dbReference>
<dbReference type="CDD" id="cd07957">
    <property type="entry name" value="Anticodon_Ia_Met"/>
    <property type="match status" value="1"/>
</dbReference>
<keyword evidence="13 16" id="KW-0648">Protein biosynthesis</keyword>
<feature type="short sequence motif" description="'KMSKS' region" evidence="16">
    <location>
        <begin position="332"/>
        <end position="336"/>
    </location>
</feature>
<dbReference type="NCBIfam" id="TIGR00399">
    <property type="entry name" value="metG_C_term"/>
    <property type="match status" value="1"/>
</dbReference>
<dbReference type="STRING" id="1703770.AMJ39_03820"/>
<dbReference type="AlphaFoldDB" id="A0A0S7WU37"/>
<evidence type="ECO:0000256" key="9">
    <source>
        <dbReference type="ARBA" id="ARBA00022741"/>
    </source>
</evidence>
<dbReference type="InterPro" id="IPR029038">
    <property type="entry name" value="MetRS_Zn"/>
</dbReference>
<evidence type="ECO:0000256" key="14">
    <source>
        <dbReference type="ARBA" id="ARBA00023146"/>
    </source>
</evidence>
<dbReference type="PANTHER" id="PTHR45765:SF1">
    <property type="entry name" value="METHIONINE--TRNA LIGASE, CYTOPLASMIC"/>
    <property type="match status" value="1"/>
</dbReference>
<feature type="short sequence motif" description="'HIGH' region" evidence="16">
    <location>
        <begin position="11"/>
        <end position="21"/>
    </location>
</feature>
<dbReference type="GO" id="GO:0004825">
    <property type="term" value="F:methionine-tRNA ligase activity"/>
    <property type="evidence" value="ECO:0007669"/>
    <property type="project" value="UniProtKB-UniRule"/>
</dbReference>
<dbReference type="PROSITE" id="PS50886">
    <property type="entry name" value="TRBD"/>
    <property type="match status" value="1"/>
</dbReference>
<dbReference type="PRINTS" id="PR01041">
    <property type="entry name" value="TRNASYNTHMET"/>
</dbReference>
<evidence type="ECO:0000256" key="5">
    <source>
        <dbReference type="ARBA" id="ARBA00022490"/>
    </source>
</evidence>
<dbReference type="InterPro" id="IPR023458">
    <property type="entry name" value="Met-tRNA_ligase_1"/>
</dbReference>
<protein>
    <recommendedName>
        <fullName evidence="16">Methionine--tRNA ligase</fullName>
        <ecNumber evidence="16">6.1.1.10</ecNumber>
    </recommendedName>
    <alternativeName>
        <fullName evidence="16">Methionyl-tRNA synthetase</fullName>
        <shortName evidence="16">MetRS</shortName>
    </alternativeName>
</protein>
<keyword evidence="5 16" id="KW-0963">Cytoplasm</keyword>
<evidence type="ECO:0000313" key="18">
    <source>
        <dbReference type="EMBL" id="KPJ53642.1"/>
    </source>
</evidence>
<gene>
    <name evidence="16" type="primary">metG</name>
    <name evidence="18" type="ORF">AMJ39_03820</name>
</gene>
<evidence type="ECO:0000256" key="12">
    <source>
        <dbReference type="ARBA" id="ARBA00022884"/>
    </source>
</evidence>
<dbReference type="InterPro" id="IPR041872">
    <property type="entry name" value="Anticodon_Met"/>
</dbReference>
<dbReference type="EMBL" id="LIZS01000015">
    <property type="protein sequence ID" value="KPJ53642.1"/>
    <property type="molecule type" value="Genomic_DNA"/>
</dbReference>
<keyword evidence="7 16" id="KW-0436">Ligase</keyword>
<dbReference type="PATRIC" id="fig|1703770.3.peg.1585"/>
<dbReference type="SUPFAM" id="SSF52374">
    <property type="entry name" value="Nucleotidylyl transferase"/>
    <property type="match status" value="1"/>
</dbReference>
<dbReference type="FunFam" id="2.40.50.140:FF:000042">
    <property type="entry name" value="Methionine--tRNA ligase"/>
    <property type="match status" value="1"/>
</dbReference>
<evidence type="ECO:0000256" key="6">
    <source>
        <dbReference type="ARBA" id="ARBA00022555"/>
    </source>
</evidence>
<dbReference type="Gene3D" id="2.40.50.140">
    <property type="entry name" value="Nucleic acid-binding proteins"/>
    <property type="match status" value="1"/>
</dbReference>
<dbReference type="GO" id="GO:0000049">
    <property type="term" value="F:tRNA binding"/>
    <property type="evidence" value="ECO:0007669"/>
    <property type="project" value="UniProtKB-UniRule"/>
</dbReference>
<dbReference type="NCBIfam" id="TIGR00398">
    <property type="entry name" value="metG"/>
    <property type="match status" value="1"/>
</dbReference>
<dbReference type="InterPro" id="IPR009080">
    <property type="entry name" value="tRNAsynth_Ia_anticodon-bd"/>
</dbReference>
<dbReference type="CDD" id="cd00814">
    <property type="entry name" value="MetRS_core"/>
    <property type="match status" value="1"/>
</dbReference>
<evidence type="ECO:0000256" key="1">
    <source>
        <dbReference type="ARBA" id="ARBA00003314"/>
    </source>
</evidence>
<dbReference type="InterPro" id="IPR012340">
    <property type="entry name" value="NA-bd_OB-fold"/>
</dbReference>
<evidence type="ECO:0000256" key="4">
    <source>
        <dbReference type="ARBA" id="ARBA00011738"/>
    </source>
</evidence>
<feature type="binding site" evidence="16">
    <location>
        <position position="335"/>
    </location>
    <ligand>
        <name>ATP</name>
        <dbReference type="ChEBI" id="CHEBI:30616"/>
    </ligand>
</feature>
<name>A0A0S7WU37_UNCT6</name>
<evidence type="ECO:0000256" key="7">
    <source>
        <dbReference type="ARBA" id="ARBA00022598"/>
    </source>
</evidence>
<keyword evidence="8 16" id="KW-0479">Metal-binding</keyword>
<evidence type="ECO:0000256" key="13">
    <source>
        <dbReference type="ARBA" id="ARBA00022917"/>
    </source>
</evidence>
<comment type="subunit">
    <text evidence="4 16">Homodimer.</text>
</comment>
<keyword evidence="9 16" id="KW-0547">Nucleotide-binding</keyword>
<organism evidence="18 19">
    <name type="scientific">candidate division TA06 bacterium DG_24</name>
    <dbReference type="NCBI Taxonomy" id="1703770"/>
    <lineage>
        <taxon>Bacteria</taxon>
        <taxon>Bacteria division TA06</taxon>
    </lineage>
</organism>
<evidence type="ECO:0000259" key="17">
    <source>
        <dbReference type="PROSITE" id="PS50886"/>
    </source>
</evidence>
<keyword evidence="14 16" id="KW-0030">Aminoacyl-tRNA synthetase</keyword>
<keyword evidence="6 16" id="KW-0820">tRNA-binding</keyword>
<dbReference type="InterPro" id="IPR015413">
    <property type="entry name" value="Methionyl/Leucyl_tRNA_Synth"/>
</dbReference>
<evidence type="ECO:0000256" key="16">
    <source>
        <dbReference type="HAMAP-Rule" id="MF_00098"/>
    </source>
</evidence>
<dbReference type="InterPro" id="IPR033911">
    <property type="entry name" value="MetRS_core"/>
</dbReference>
<dbReference type="GO" id="GO:0005829">
    <property type="term" value="C:cytosol"/>
    <property type="evidence" value="ECO:0007669"/>
    <property type="project" value="TreeGrafter"/>
</dbReference>
<dbReference type="Pfam" id="PF19303">
    <property type="entry name" value="Anticodon_3"/>
    <property type="match status" value="1"/>
</dbReference>
<dbReference type="InterPro" id="IPR002547">
    <property type="entry name" value="tRNA-bd_dom"/>
</dbReference>
<evidence type="ECO:0000256" key="8">
    <source>
        <dbReference type="ARBA" id="ARBA00022723"/>
    </source>
</evidence>
<dbReference type="PANTHER" id="PTHR45765">
    <property type="entry name" value="METHIONINE--TRNA LIGASE"/>
    <property type="match status" value="1"/>
</dbReference>
<feature type="binding site" evidence="16">
    <location>
        <position position="143"/>
    </location>
    <ligand>
        <name>Zn(2+)</name>
        <dbReference type="ChEBI" id="CHEBI:29105"/>
    </ligand>
</feature>
<dbReference type="FunFam" id="2.20.28.20:FF:000001">
    <property type="entry name" value="Methionine--tRNA ligase"/>
    <property type="match status" value="1"/>
</dbReference>
<dbReference type="SUPFAM" id="SSF57770">
    <property type="entry name" value="Methionyl-tRNA synthetase (MetRS), Zn-domain"/>
    <property type="match status" value="1"/>
</dbReference>
<feature type="binding site" evidence="16">
    <location>
        <position position="156"/>
    </location>
    <ligand>
        <name>Zn(2+)</name>
        <dbReference type="ChEBI" id="CHEBI:29105"/>
    </ligand>
</feature>
<dbReference type="SUPFAM" id="SSF47323">
    <property type="entry name" value="Anticodon-binding domain of a subclass of class I aminoacyl-tRNA synthetases"/>
    <property type="match status" value="1"/>
</dbReference>
<dbReference type="GO" id="GO:0005524">
    <property type="term" value="F:ATP binding"/>
    <property type="evidence" value="ECO:0007669"/>
    <property type="project" value="UniProtKB-UniRule"/>
</dbReference>
<feature type="binding site" evidence="16">
    <location>
        <position position="159"/>
    </location>
    <ligand>
        <name>Zn(2+)</name>
        <dbReference type="ChEBI" id="CHEBI:29105"/>
    </ligand>
</feature>
<dbReference type="InterPro" id="IPR014758">
    <property type="entry name" value="Met-tRNA_synth"/>
</dbReference>
<dbReference type="Proteomes" id="UP000052008">
    <property type="component" value="Unassembled WGS sequence"/>
</dbReference>
<evidence type="ECO:0000256" key="15">
    <source>
        <dbReference type="ARBA" id="ARBA00047364"/>
    </source>
</evidence>
<feature type="binding site" evidence="16">
    <location>
        <position position="146"/>
    </location>
    <ligand>
        <name>Zn(2+)</name>
        <dbReference type="ChEBI" id="CHEBI:29105"/>
    </ligand>
</feature>
<dbReference type="PROSITE" id="PS00178">
    <property type="entry name" value="AA_TRNA_LIGASE_I"/>
    <property type="match status" value="1"/>
</dbReference>
<dbReference type="EC" id="6.1.1.10" evidence="16"/>
<comment type="cofactor">
    <cofactor evidence="16">
        <name>Zn(2+)</name>
        <dbReference type="ChEBI" id="CHEBI:29105"/>
    </cofactor>
    <text evidence="16">Binds 1 zinc ion per subunit.</text>
</comment>
<evidence type="ECO:0000256" key="11">
    <source>
        <dbReference type="ARBA" id="ARBA00022840"/>
    </source>
</evidence>
<evidence type="ECO:0000256" key="2">
    <source>
        <dbReference type="ARBA" id="ARBA00004496"/>
    </source>
</evidence>
<dbReference type="CDD" id="cd02800">
    <property type="entry name" value="tRNA_bind_EcMetRS_like"/>
    <property type="match status" value="1"/>
</dbReference>
<comment type="caution">
    <text evidence="18">The sequence shown here is derived from an EMBL/GenBank/DDBJ whole genome shotgun (WGS) entry which is preliminary data.</text>
</comment>
<dbReference type="Gene3D" id="3.40.50.620">
    <property type="entry name" value="HUPs"/>
    <property type="match status" value="1"/>
</dbReference>
<keyword evidence="12 16" id="KW-0694">RNA-binding</keyword>
<keyword evidence="11 16" id="KW-0067">ATP-binding</keyword>
<proteinExistence type="inferred from homology"/>
<dbReference type="Gene3D" id="2.20.28.20">
    <property type="entry name" value="Methionyl-tRNA synthetase, Zn-domain"/>
    <property type="match status" value="1"/>
</dbReference>
<sequence length="677" mass="77553">MSRLLVTSALPYANGPIHLGHLAGCYLPADIFVRYHRLKGTEVLYICGTDEHGVPITIQAEAEGVSPQEIVDRYYENIKTSFAEMGILFDNFSRTTREIHHRLAQDFFLRLLEKGYMDVREVEQFYCPNCERFLADRYIVGTCPHCQADRARGDVCEQCGRWLEPEVLIDPQCKICGSRPSPRSTTHWFFKLSEFQESLEQWLAEKKDWRPSVLNLCRGWFREGLEDRPITRDQEWGVKVPLPEGEGKVLYVWFDAPIGYISSTVEWAELQGNTDAWRTWWLDHDTQLVHFLAKDNIVFHAIIWPAMLMGYGQYILPGSIPANEFLNLEGRKLSTSENWAVWLPDYLREFEPDPLRYCLTVNAPEGRDSDFSWRDFQVRNNNELADILGNFVNRTVAFVERYYGGKIPEAGALATEDREVLAEIESAPGRIGEAIERFEFKRALRELMKLAERGNKYFNDQEPWRTINDDPGLCAATIVTCLRLVSAISFLGEPFLPFTTHKIRCILGLEERRDEVHWDDAVWETLRPGHRIGKLEILFRKIDDETIQRQVAKLGKKEDKEIVAPTPEAKEELGIEDFSKLDLRVAEVKTAERVPGTDKLITLQIEMGEERRQIVAGIGAEYEADELIGKKIVVVANLRKVKIRGVESHGMLLAASHQSHISLVVLDRDIETGAGVS</sequence>
<dbReference type="Pfam" id="PF09334">
    <property type="entry name" value="tRNA-synt_1g"/>
    <property type="match status" value="1"/>
</dbReference>
<dbReference type="GO" id="GO:0006431">
    <property type="term" value="P:methionyl-tRNA aminoacylation"/>
    <property type="evidence" value="ECO:0007669"/>
    <property type="project" value="UniProtKB-UniRule"/>
</dbReference>
<dbReference type="InterPro" id="IPR014729">
    <property type="entry name" value="Rossmann-like_a/b/a_fold"/>
</dbReference>
<dbReference type="NCBIfam" id="NF001100">
    <property type="entry name" value="PRK00133.1"/>
    <property type="match status" value="1"/>
</dbReference>
<comment type="subcellular location">
    <subcellularLocation>
        <location evidence="2 16">Cytoplasm</location>
    </subcellularLocation>
</comment>
<keyword evidence="10 16" id="KW-0862">Zinc</keyword>
<dbReference type="InterPro" id="IPR001412">
    <property type="entry name" value="aa-tRNA-synth_I_CS"/>
</dbReference>
<comment type="similarity">
    <text evidence="3 16">Belongs to the class-I aminoacyl-tRNA synthetase family. MetG type 1 subfamily.</text>
</comment>
<comment type="function">
    <text evidence="1 16">Is required not only for elongation of protein synthesis but also for the initiation of all mRNA translation through initiator tRNA(fMet) aminoacylation.</text>
</comment>
<evidence type="ECO:0000256" key="10">
    <source>
        <dbReference type="ARBA" id="ARBA00022833"/>
    </source>
</evidence>
<reference evidence="18 19" key="1">
    <citation type="journal article" date="2015" name="Microbiome">
        <title>Genomic resolution of linkages in carbon, nitrogen, and sulfur cycling among widespread estuary sediment bacteria.</title>
        <authorList>
            <person name="Baker B.J."/>
            <person name="Lazar C.S."/>
            <person name="Teske A.P."/>
            <person name="Dick G.J."/>
        </authorList>
    </citation>
    <scope>NUCLEOTIDE SEQUENCE [LARGE SCALE GENOMIC DNA]</scope>
    <source>
        <strain evidence="18">DG_24</strain>
    </source>
</reference>
<comment type="catalytic activity">
    <reaction evidence="15 16">
        <text>tRNA(Met) + L-methionine + ATP = L-methionyl-tRNA(Met) + AMP + diphosphate</text>
        <dbReference type="Rhea" id="RHEA:13481"/>
        <dbReference type="Rhea" id="RHEA-COMP:9667"/>
        <dbReference type="Rhea" id="RHEA-COMP:9698"/>
        <dbReference type="ChEBI" id="CHEBI:30616"/>
        <dbReference type="ChEBI" id="CHEBI:33019"/>
        <dbReference type="ChEBI" id="CHEBI:57844"/>
        <dbReference type="ChEBI" id="CHEBI:78442"/>
        <dbReference type="ChEBI" id="CHEBI:78530"/>
        <dbReference type="ChEBI" id="CHEBI:456215"/>
        <dbReference type="EC" id="6.1.1.10"/>
    </reaction>
</comment>
<accession>A0A0S7WU37</accession>
<dbReference type="GO" id="GO:0046872">
    <property type="term" value="F:metal ion binding"/>
    <property type="evidence" value="ECO:0007669"/>
    <property type="project" value="UniProtKB-KW"/>
</dbReference>